<dbReference type="InterPro" id="IPR013057">
    <property type="entry name" value="AA_transpt_TM"/>
</dbReference>
<feature type="transmembrane region" description="Helical" evidence="5">
    <location>
        <begin position="482"/>
        <end position="504"/>
    </location>
</feature>
<feature type="domain" description="Amino acid transporter transmembrane" evidence="6">
    <location>
        <begin position="96"/>
        <end position="498"/>
    </location>
</feature>
<keyword evidence="2 5" id="KW-0812">Transmembrane</keyword>
<name>A0A8K0KYU7_LADFU</name>
<accession>A0A8K0KYU7</accession>
<dbReference type="PANTHER" id="PTHR22950">
    <property type="entry name" value="AMINO ACID TRANSPORTER"/>
    <property type="match status" value="1"/>
</dbReference>
<keyword evidence="3 5" id="KW-1133">Transmembrane helix</keyword>
<feature type="transmembrane region" description="Helical" evidence="5">
    <location>
        <begin position="364"/>
        <end position="386"/>
    </location>
</feature>
<feature type="transmembrane region" description="Helical" evidence="5">
    <location>
        <begin position="121"/>
        <end position="143"/>
    </location>
</feature>
<protein>
    <recommendedName>
        <fullName evidence="6">Amino acid transporter transmembrane domain-containing protein</fullName>
    </recommendedName>
</protein>
<evidence type="ECO:0000256" key="1">
    <source>
        <dbReference type="ARBA" id="ARBA00004141"/>
    </source>
</evidence>
<evidence type="ECO:0000256" key="5">
    <source>
        <dbReference type="SAM" id="Phobius"/>
    </source>
</evidence>
<dbReference type="Proteomes" id="UP000792457">
    <property type="component" value="Unassembled WGS sequence"/>
</dbReference>
<reference evidence="7" key="2">
    <citation type="submission" date="2017-10" db="EMBL/GenBank/DDBJ databases">
        <title>Ladona fulva Genome sequencing and assembly.</title>
        <authorList>
            <person name="Murali S."/>
            <person name="Richards S."/>
            <person name="Bandaranaike D."/>
            <person name="Bellair M."/>
            <person name="Blankenburg K."/>
            <person name="Chao H."/>
            <person name="Dinh H."/>
            <person name="Doddapaneni H."/>
            <person name="Dugan-Rocha S."/>
            <person name="Elkadiri S."/>
            <person name="Gnanaolivu R."/>
            <person name="Hernandez B."/>
            <person name="Skinner E."/>
            <person name="Javaid M."/>
            <person name="Lee S."/>
            <person name="Li M."/>
            <person name="Ming W."/>
            <person name="Munidasa M."/>
            <person name="Muniz J."/>
            <person name="Nguyen L."/>
            <person name="Hughes D."/>
            <person name="Osuji N."/>
            <person name="Pu L.-L."/>
            <person name="Puazo M."/>
            <person name="Qu C."/>
            <person name="Quiroz J."/>
            <person name="Raj R."/>
            <person name="Weissenberger G."/>
            <person name="Xin Y."/>
            <person name="Zou X."/>
            <person name="Han Y."/>
            <person name="Worley K."/>
            <person name="Muzny D."/>
            <person name="Gibbs R."/>
        </authorList>
    </citation>
    <scope>NUCLEOTIDE SEQUENCE</scope>
    <source>
        <strain evidence="7">Sampled in the wild</strain>
    </source>
</reference>
<dbReference type="AlphaFoldDB" id="A0A8K0KYU7"/>
<evidence type="ECO:0000256" key="4">
    <source>
        <dbReference type="ARBA" id="ARBA00023136"/>
    </source>
</evidence>
<dbReference type="PANTHER" id="PTHR22950:SF494">
    <property type="entry name" value="GH04538P"/>
    <property type="match status" value="1"/>
</dbReference>
<evidence type="ECO:0000259" key="6">
    <source>
        <dbReference type="Pfam" id="PF01490"/>
    </source>
</evidence>
<keyword evidence="8" id="KW-1185">Reference proteome</keyword>
<comment type="subcellular location">
    <subcellularLocation>
        <location evidence="1">Membrane</location>
        <topology evidence="1">Multi-pass membrane protein</topology>
    </subcellularLocation>
</comment>
<feature type="transmembrane region" description="Helical" evidence="5">
    <location>
        <begin position="247"/>
        <end position="269"/>
    </location>
</feature>
<proteinExistence type="predicted"/>
<dbReference type="GO" id="GO:0005774">
    <property type="term" value="C:vacuolar membrane"/>
    <property type="evidence" value="ECO:0007669"/>
    <property type="project" value="TreeGrafter"/>
</dbReference>
<dbReference type="EMBL" id="KZ312454">
    <property type="protein sequence ID" value="KAG8240463.1"/>
    <property type="molecule type" value="Genomic_DNA"/>
</dbReference>
<feature type="transmembrane region" description="Helical" evidence="5">
    <location>
        <begin position="223"/>
        <end position="240"/>
    </location>
</feature>
<evidence type="ECO:0000256" key="3">
    <source>
        <dbReference type="ARBA" id="ARBA00022989"/>
    </source>
</evidence>
<evidence type="ECO:0000256" key="2">
    <source>
        <dbReference type="ARBA" id="ARBA00022692"/>
    </source>
</evidence>
<gene>
    <name evidence="7" type="ORF">J437_LFUL010801</name>
</gene>
<feature type="transmembrane region" description="Helical" evidence="5">
    <location>
        <begin position="289"/>
        <end position="307"/>
    </location>
</feature>
<feature type="transmembrane region" description="Helical" evidence="5">
    <location>
        <begin position="432"/>
        <end position="452"/>
    </location>
</feature>
<organism evidence="7 8">
    <name type="scientific">Ladona fulva</name>
    <name type="common">Scarce chaser dragonfly</name>
    <name type="synonym">Libellula fulva</name>
    <dbReference type="NCBI Taxonomy" id="123851"/>
    <lineage>
        <taxon>Eukaryota</taxon>
        <taxon>Metazoa</taxon>
        <taxon>Ecdysozoa</taxon>
        <taxon>Arthropoda</taxon>
        <taxon>Hexapoda</taxon>
        <taxon>Insecta</taxon>
        <taxon>Pterygota</taxon>
        <taxon>Palaeoptera</taxon>
        <taxon>Odonata</taxon>
        <taxon>Epiprocta</taxon>
        <taxon>Anisoptera</taxon>
        <taxon>Libelluloidea</taxon>
        <taxon>Libellulidae</taxon>
        <taxon>Ladona</taxon>
    </lineage>
</organism>
<dbReference type="GO" id="GO:0015179">
    <property type="term" value="F:L-amino acid transmembrane transporter activity"/>
    <property type="evidence" value="ECO:0007669"/>
    <property type="project" value="TreeGrafter"/>
</dbReference>
<feature type="transmembrane region" description="Helical" evidence="5">
    <location>
        <begin position="185"/>
        <end position="203"/>
    </location>
</feature>
<feature type="transmembrane region" description="Helical" evidence="5">
    <location>
        <begin position="319"/>
        <end position="344"/>
    </location>
</feature>
<evidence type="ECO:0000313" key="8">
    <source>
        <dbReference type="Proteomes" id="UP000792457"/>
    </source>
</evidence>
<keyword evidence="4 5" id="KW-0472">Membrane</keyword>
<feature type="transmembrane region" description="Helical" evidence="5">
    <location>
        <begin position="406"/>
        <end position="426"/>
    </location>
</feature>
<comment type="caution">
    <text evidence="7">The sequence shown here is derived from an EMBL/GenBank/DDBJ whole genome shotgun (WGS) entry which is preliminary data.</text>
</comment>
<sequence length="512" mass="55555">MKVVLQLLGSTALDPIVMPGYLYTVNHEGIDEKPKGGGAIPSISVFDRVNSSSKSELTTAGYGLEAVVEKAKDAEEGEYNPFEHRKVERPNSDLGGLAHLLKSSLGTGILAMPNAFRNGGLVLGTIATLFVGYICTHCVYILVDSSHTLCRRLKVPSLTYAETAEAAIKTGPILLRPYATVVRRIVDVSLALTYYSAACVYVVFMATSTKQVADLYVGADIDVRLYVLMFLLPLLVLGSIRDLKFLVPFSAVANICIVISFALTLYYVFREIPTLEDRSLAGTPAQLPLFFATAIFAMEGIGVVMPVENSMKHPQHFLSCPGVLCVAMTIVVSLYTVIGFFGYIKYGDLTQGSITLNLPTQEPLAQAVKVLIAVSIVFTYGLQFYVPTEITWRMAKDHFSEKRQLVVEYIMRWIIVVITVIIAAIVPHLGPIISLVGALFFSTLGLIIPAAVDAITSCHVDTSSASTPSPPFRFTFRVAKDAFIILFALVGLLSGTYASVLEIIEANRGSGE</sequence>
<reference evidence="7" key="1">
    <citation type="submission" date="2013-04" db="EMBL/GenBank/DDBJ databases">
        <authorList>
            <person name="Qu J."/>
            <person name="Murali S.C."/>
            <person name="Bandaranaike D."/>
            <person name="Bellair M."/>
            <person name="Blankenburg K."/>
            <person name="Chao H."/>
            <person name="Dinh H."/>
            <person name="Doddapaneni H."/>
            <person name="Downs B."/>
            <person name="Dugan-Rocha S."/>
            <person name="Elkadiri S."/>
            <person name="Gnanaolivu R.D."/>
            <person name="Hernandez B."/>
            <person name="Javaid M."/>
            <person name="Jayaseelan J.C."/>
            <person name="Lee S."/>
            <person name="Li M."/>
            <person name="Ming W."/>
            <person name="Munidasa M."/>
            <person name="Muniz J."/>
            <person name="Nguyen L."/>
            <person name="Ongeri F."/>
            <person name="Osuji N."/>
            <person name="Pu L.-L."/>
            <person name="Puazo M."/>
            <person name="Qu C."/>
            <person name="Quiroz J."/>
            <person name="Raj R."/>
            <person name="Weissenberger G."/>
            <person name="Xin Y."/>
            <person name="Zou X."/>
            <person name="Han Y."/>
            <person name="Richards S."/>
            <person name="Worley K."/>
            <person name="Muzny D."/>
            <person name="Gibbs R."/>
        </authorList>
    </citation>
    <scope>NUCLEOTIDE SEQUENCE</scope>
    <source>
        <strain evidence="7">Sampled in the wild</strain>
    </source>
</reference>
<dbReference type="OrthoDB" id="1684102at2759"/>
<evidence type="ECO:0000313" key="7">
    <source>
        <dbReference type="EMBL" id="KAG8240463.1"/>
    </source>
</evidence>
<dbReference type="Pfam" id="PF01490">
    <property type="entry name" value="Aa_trans"/>
    <property type="match status" value="1"/>
</dbReference>